<feature type="active site" description="Charge relay system" evidence="5">
    <location>
        <position position="815"/>
    </location>
</feature>
<keyword evidence="8" id="KW-0812">Transmembrane</keyword>
<dbReference type="Gene3D" id="2.60.40.10">
    <property type="entry name" value="Immunoglobulins"/>
    <property type="match status" value="1"/>
</dbReference>
<feature type="active site" description="Charge relay system" evidence="5">
    <location>
        <position position="365"/>
    </location>
</feature>
<dbReference type="PANTHER" id="PTHR43806:SF11">
    <property type="entry name" value="CEREVISIN-RELATED"/>
    <property type="match status" value="1"/>
</dbReference>
<dbReference type="PRINTS" id="PR00723">
    <property type="entry name" value="SUBTILISIN"/>
</dbReference>
<evidence type="ECO:0000256" key="9">
    <source>
        <dbReference type="SAM" id="SignalP"/>
    </source>
</evidence>
<feature type="region of interest" description="Disordered" evidence="7">
    <location>
        <begin position="144"/>
        <end position="210"/>
    </location>
</feature>
<reference evidence="12" key="1">
    <citation type="submission" date="2016-10" db="EMBL/GenBank/DDBJ databases">
        <authorList>
            <person name="Varghese N."/>
        </authorList>
    </citation>
    <scope>NUCLEOTIDE SEQUENCE [LARGE SCALE GENOMIC DNA]</scope>
    <source>
        <strain evidence="12">DSM 21843</strain>
    </source>
</reference>
<evidence type="ECO:0000256" key="7">
    <source>
        <dbReference type="SAM" id="MobiDB-lite"/>
    </source>
</evidence>
<evidence type="ECO:0000259" key="10">
    <source>
        <dbReference type="Pfam" id="PF00082"/>
    </source>
</evidence>
<dbReference type="GO" id="GO:0004252">
    <property type="term" value="F:serine-type endopeptidase activity"/>
    <property type="evidence" value="ECO:0007669"/>
    <property type="project" value="UniProtKB-UniRule"/>
</dbReference>
<proteinExistence type="inferred from homology"/>
<dbReference type="InterPro" id="IPR000209">
    <property type="entry name" value="Peptidase_S8/S53_dom"/>
</dbReference>
<feature type="region of interest" description="Disordered" evidence="7">
    <location>
        <begin position="1342"/>
        <end position="1365"/>
    </location>
</feature>
<dbReference type="InterPro" id="IPR022398">
    <property type="entry name" value="Peptidase_S8_His-AS"/>
</dbReference>
<dbReference type="SUPFAM" id="SSF117281">
    <property type="entry name" value="Kelch motif"/>
    <property type="match status" value="1"/>
</dbReference>
<evidence type="ECO:0000256" key="5">
    <source>
        <dbReference type="PROSITE-ProRule" id="PRU01240"/>
    </source>
</evidence>
<dbReference type="PROSITE" id="PS00136">
    <property type="entry name" value="SUBTILASE_ASP"/>
    <property type="match status" value="1"/>
</dbReference>
<dbReference type="GO" id="GO:0005975">
    <property type="term" value="P:carbohydrate metabolic process"/>
    <property type="evidence" value="ECO:0007669"/>
    <property type="project" value="UniProtKB-ARBA"/>
</dbReference>
<feature type="signal peptide" evidence="9">
    <location>
        <begin position="1"/>
        <end position="26"/>
    </location>
</feature>
<feature type="compositionally biased region" description="Low complexity" evidence="7">
    <location>
        <begin position="157"/>
        <end position="166"/>
    </location>
</feature>
<dbReference type="PROSITE" id="PS51892">
    <property type="entry name" value="SUBTILASE"/>
    <property type="match status" value="1"/>
</dbReference>
<dbReference type="PATRIC" id="fig|79604.3.peg.1170"/>
<dbReference type="InterPro" id="IPR015915">
    <property type="entry name" value="Kelch-typ_b-propeller"/>
</dbReference>
<dbReference type="Pfam" id="PF00082">
    <property type="entry name" value="Peptidase_S8"/>
    <property type="match status" value="2"/>
</dbReference>
<keyword evidence="2 5" id="KW-0645">Protease</keyword>
<gene>
    <name evidence="11" type="ORF">SAMN02910314_01476</name>
</gene>
<keyword evidence="8" id="KW-0472">Membrane</keyword>
<evidence type="ECO:0000256" key="6">
    <source>
        <dbReference type="RuleBase" id="RU003355"/>
    </source>
</evidence>
<sequence>MRTTRFLSCLCAFLLTVALIPSAAFAQKSASDGVRVPVEELLAKGDYVEGEAIAIVRAGADVDVSAQTESLTEVEADSVELAAAGAANSESAVDAEVAQRVNSVSADRYEIRHVVDHVRTTEQILRELYDDPDVVSAEPNYLIQNPNSLDAQDGAFESASESSSQEGALEFDEPVSNDLDDVTRDGDAPLSAQPSADATEGSALATQDDASAGDVSALSADGVASEGSVLPLAADAASPLFAQSAGDNPKDLTCEQWSLDESVAAYGYNTTPRSPQGTYSMNVPGWASGRHDSSSVNATTGTVCIMDTGIDTTHPDLVPVLFDFSDSGNFPASRYAELHAKYGLQKYGMNASGDSNPAVDGYGSHGTHVAGIVAAQWNDDGVSGIASGTKIFAVRIFGPADTQDEASVLKGFEFLVDVAQDVNLKAVNCSWGGGITQFGYEVMVNELGKNGVNVVFASGNRTADLDETMDNGAMNSPYSISVNAAQPDGKPTEFSCYGQSSTDVFAPGTQITSTIFQTIDFMTDGKLTGRNVFMRFFPEATDASNLMAYEKFSGGSAGGVRLFKENPATNADPQEITSFVDSGVGHGDTYAAAVNVSSLHKPSKEEPVIFNGSSGYVYAAIPLDTSVSDASAALANVKYVSMDLAMSDSFKPIGGIASITCSIEGETKPDEVDTTASKAFYQDDGGVWHEGVNSGWVASATYTTYQCQWSLNSFNVDEFVSASNHAHQWLLDNPGKTLPGEVTEAGGYENYHDPGKATGVYGWQPGDGKTYVIVKVGVAAHGSEPSSSTKLCMDDMALGTGDAYVAGYENMPGTSMAAPAVTGCLAVIAKGEKNNSEMTADELEQASLARASKLLASVDYDDDLSKLCRTGGRVDLKHQSEFTKKAPLITKAIADGDELAVSGYFFGTSGSLAVDDVLVSAGDIVSWSSDSIVASISALGLDNGSHVVKVTNSDGTIMRATFSYSNIEAKGNPLYERTHVVPVDDPQFAADRTDRLYGAMASCDGDLYALSAQGKNHCAQALWRFDTQEEGWSRCADLPYVCKGSAVSETSLFSYRGDIYFTTVSTNYKLGQVTIWKYDIAADSWAEINRPTGGSWPNGAICVLGDDLIMVGMSDFQFASSSSSDETGAGTGYSLRAASDDAEGAVEEEPSSTKFYCGVLDLDSGTLTKIDGAFDGDVANMSFDGVKAASSESKIYLYAPKGSDDEEDTVDSDWLVRLTYDKAANTMSYENLRSQAAKVVGSDLVPEFDKDIGDQSNGAYVTLAGLPDGVAIIGSSTLGEDTHIIKDDGSEAFAYDRTSSYHHVFEPLATWSDDGYLYVTGTNATEPDVMYFRSTYYGQSIPDNPVDPGDDGGDGATGASSSSSTLPKTGDMLLWAGLVIAALAALASAAYGLRKGRGRS</sequence>
<dbReference type="EMBL" id="FOEC01000009">
    <property type="protein sequence ID" value="SEO87842.1"/>
    <property type="molecule type" value="Genomic_DNA"/>
</dbReference>
<feature type="compositionally biased region" description="Acidic residues" evidence="7">
    <location>
        <begin position="169"/>
        <end position="180"/>
    </location>
</feature>
<dbReference type="Gene3D" id="3.40.50.200">
    <property type="entry name" value="Peptidase S8/S53 domain"/>
    <property type="match status" value="2"/>
</dbReference>
<name>A0A172RYL8_9ACTN</name>
<evidence type="ECO:0000256" key="4">
    <source>
        <dbReference type="ARBA" id="ARBA00022825"/>
    </source>
</evidence>
<dbReference type="PROSITE" id="PS00137">
    <property type="entry name" value="SUBTILASE_HIS"/>
    <property type="match status" value="1"/>
</dbReference>
<dbReference type="Gene3D" id="2.120.10.80">
    <property type="entry name" value="Kelch-type beta propeller"/>
    <property type="match status" value="1"/>
</dbReference>
<dbReference type="SUPFAM" id="SSF52743">
    <property type="entry name" value="Subtilisin-like"/>
    <property type="match status" value="2"/>
</dbReference>
<keyword evidence="4 5" id="KW-0720">Serine protease</keyword>
<feature type="chain" id="PRO_5010452171" evidence="9">
    <location>
        <begin position="27"/>
        <end position="1400"/>
    </location>
</feature>
<dbReference type="InterPro" id="IPR023828">
    <property type="entry name" value="Peptidase_S8_Ser-AS"/>
</dbReference>
<organism evidence="11 12">
    <name type="scientific">Denitrobacterium detoxificans</name>
    <dbReference type="NCBI Taxonomy" id="79604"/>
    <lineage>
        <taxon>Bacteria</taxon>
        <taxon>Bacillati</taxon>
        <taxon>Actinomycetota</taxon>
        <taxon>Coriobacteriia</taxon>
        <taxon>Eggerthellales</taxon>
        <taxon>Eggerthellaceae</taxon>
        <taxon>Denitrobacterium</taxon>
    </lineage>
</organism>
<dbReference type="KEGG" id="ddt:AAY81_05800"/>
<evidence type="ECO:0000256" key="8">
    <source>
        <dbReference type="SAM" id="Phobius"/>
    </source>
</evidence>
<dbReference type="InterPro" id="IPR015500">
    <property type="entry name" value="Peptidase_S8_subtilisin-rel"/>
</dbReference>
<evidence type="ECO:0000256" key="1">
    <source>
        <dbReference type="ARBA" id="ARBA00011073"/>
    </source>
</evidence>
<evidence type="ECO:0000313" key="12">
    <source>
        <dbReference type="Proteomes" id="UP000182975"/>
    </source>
</evidence>
<dbReference type="Proteomes" id="UP000182975">
    <property type="component" value="Unassembled WGS sequence"/>
</dbReference>
<dbReference type="InterPro" id="IPR023827">
    <property type="entry name" value="Peptidase_S8_Asp-AS"/>
</dbReference>
<dbReference type="InterPro" id="IPR036852">
    <property type="entry name" value="Peptidase_S8/S53_dom_sf"/>
</dbReference>
<keyword evidence="12" id="KW-1185">Reference proteome</keyword>
<dbReference type="InterPro" id="IPR050131">
    <property type="entry name" value="Peptidase_S8_subtilisin-like"/>
</dbReference>
<feature type="domain" description="Peptidase S8/S53" evidence="10">
    <location>
        <begin position="775"/>
        <end position="852"/>
    </location>
</feature>
<dbReference type="GO" id="GO:0006508">
    <property type="term" value="P:proteolysis"/>
    <property type="evidence" value="ECO:0007669"/>
    <property type="project" value="UniProtKB-KW"/>
</dbReference>
<evidence type="ECO:0000256" key="3">
    <source>
        <dbReference type="ARBA" id="ARBA00022801"/>
    </source>
</evidence>
<dbReference type="STRING" id="79604.AAY81_05800"/>
<protein>
    <submittedName>
        <fullName evidence="11">Subtilase family protein</fullName>
    </submittedName>
</protein>
<feature type="domain" description="Peptidase S8/S53" evidence="10">
    <location>
        <begin position="302"/>
        <end position="514"/>
    </location>
</feature>
<dbReference type="InterPro" id="IPR013783">
    <property type="entry name" value="Ig-like_fold"/>
</dbReference>
<evidence type="ECO:0000256" key="2">
    <source>
        <dbReference type="ARBA" id="ARBA00022670"/>
    </source>
</evidence>
<dbReference type="RefSeq" id="WP_066662534.1">
    <property type="nucleotide sequence ID" value="NZ_CP011402.1"/>
</dbReference>
<keyword evidence="9" id="KW-0732">Signal</keyword>
<accession>A0A172RYL8</accession>
<comment type="similarity">
    <text evidence="1 5 6">Belongs to the peptidase S8 family.</text>
</comment>
<feature type="transmembrane region" description="Helical" evidence="8">
    <location>
        <begin position="1372"/>
        <end position="1393"/>
    </location>
</feature>
<feature type="active site" description="Charge relay system" evidence="5">
    <location>
        <position position="307"/>
    </location>
</feature>
<dbReference type="OrthoDB" id="9813435at2"/>
<keyword evidence="3 5" id="KW-0378">Hydrolase</keyword>
<keyword evidence="8" id="KW-1133">Transmembrane helix</keyword>
<dbReference type="PANTHER" id="PTHR43806">
    <property type="entry name" value="PEPTIDASE S8"/>
    <property type="match status" value="1"/>
</dbReference>
<evidence type="ECO:0000313" key="11">
    <source>
        <dbReference type="EMBL" id="SEO87842.1"/>
    </source>
</evidence>
<dbReference type="PROSITE" id="PS00138">
    <property type="entry name" value="SUBTILASE_SER"/>
    <property type="match status" value="1"/>
</dbReference>